<name>A0A9Q1AVE2_9SAUR</name>
<comment type="caution">
    <text evidence="14">The sequence shown here is derived from an EMBL/GenBank/DDBJ whole genome shotgun (WGS) entry which is preliminary data.</text>
</comment>
<dbReference type="AlphaFoldDB" id="A0A9Q1AVE2"/>
<dbReference type="Gene3D" id="3.40.50.720">
    <property type="entry name" value="NAD(P)-binding Rossmann-like Domain"/>
    <property type="match status" value="1"/>
</dbReference>
<evidence type="ECO:0000256" key="5">
    <source>
        <dbReference type="ARBA" id="ARBA00040603"/>
    </source>
</evidence>
<proteinExistence type="inferred from homology"/>
<keyword evidence="15" id="KW-1185">Reference proteome</keyword>
<dbReference type="GO" id="GO:0047837">
    <property type="term" value="F:D-xylose 1-dehydrogenase (NADP+) activity"/>
    <property type="evidence" value="ECO:0007669"/>
    <property type="project" value="UniProtKB-EC"/>
</dbReference>
<dbReference type="Proteomes" id="UP001142489">
    <property type="component" value="Unassembled WGS sequence"/>
</dbReference>
<evidence type="ECO:0000256" key="2">
    <source>
        <dbReference type="ARBA" id="ARBA00023002"/>
    </source>
</evidence>
<dbReference type="GO" id="GO:0042843">
    <property type="term" value="P:D-xylose catabolic process"/>
    <property type="evidence" value="ECO:0007669"/>
    <property type="project" value="TreeGrafter"/>
</dbReference>
<dbReference type="EC" id="1.3.1.20" evidence="3"/>
<dbReference type="PANTHER" id="PTHR22604">
    <property type="entry name" value="OXIDOREDUCTASES"/>
    <property type="match status" value="1"/>
</dbReference>
<evidence type="ECO:0000256" key="9">
    <source>
        <dbReference type="ARBA" id="ARBA00047423"/>
    </source>
</evidence>
<dbReference type="EMBL" id="JAPFRF010000012">
    <property type="protein sequence ID" value="KAJ7313935.1"/>
    <property type="molecule type" value="Genomic_DNA"/>
</dbReference>
<keyword evidence="11" id="KW-0472">Membrane</keyword>
<dbReference type="GO" id="GO:0000166">
    <property type="term" value="F:nucleotide binding"/>
    <property type="evidence" value="ECO:0007669"/>
    <property type="project" value="InterPro"/>
</dbReference>
<evidence type="ECO:0000256" key="7">
    <source>
        <dbReference type="ARBA" id="ARBA00042988"/>
    </source>
</evidence>
<dbReference type="InterPro" id="IPR055170">
    <property type="entry name" value="GFO_IDH_MocA-like_dom"/>
</dbReference>
<evidence type="ECO:0000256" key="3">
    <source>
        <dbReference type="ARBA" id="ARBA00038853"/>
    </source>
</evidence>
<dbReference type="InterPro" id="IPR000683">
    <property type="entry name" value="Gfo/Idh/MocA-like_OxRdtase_N"/>
</dbReference>
<evidence type="ECO:0000313" key="14">
    <source>
        <dbReference type="EMBL" id="KAJ7313935.1"/>
    </source>
</evidence>
<dbReference type="SUPFAM" id="SSF51735">
    <property type="entry name" value="NAD(P)-binding Rossmann-fold domains"/>
    <property type="match status" value="1"/>
</dbReference>
<evidence type="ECO:0000256" key="1">
    <source>
        <dbReference type="ARBA" id="ARBA00010928"/>
    </source>
</evidence>
<evidence type="ECO:0000256" key="10">
    <source>
        <dbReference type="ARBA" id="ARBA00049233"/>
    </source>
</evidence>
<dbReference type="InterPro" id="IPR036291">
    <property type="entry name" value="NAD(P)-bd_dom_sf"/>
</dbReference>
<feature type="domain" description="Gfo/Idh/MocA-like oxidoreductase N-terminal" evidence="12">
    <location>
        <begin position="51"/>
        <end position="147"/>
    </location>
</feature>
<sequence>MWSFYLSEPGTDVLVLWFCTTTSLLIAATLYYSVLALTSVYNVYPPGDVDLLEVCAIASQDLKRSQDYAQHHGICKAYGSYEELAQDPDVDVVYVGSIHTQHLPLTLLFLRAKKHVLCEKPMGMNAAEVQEMIKVAQENNVFLMEGFWTRFFPVSEQIRTMICKKSLGDLKVLKAQLAIQMDDIPRLVNKKLGGGVILDLGCYCVQFASMIFGPEKPQSILASGFLHETGADETVAIILNYSGNRQAVLNCTMMVNLPGEALIGGTEGHIKIPDHMNSPTIMFVKGSRWEWPLPPSPEHLYFEHDMGLRYEAEHVRQCLLKDLKESPIMPLQESEMIATILDEVRRQVGVTYEQDKLLKATLK</sequence>
<organism evidence="14 15">
    <name type="scientific">Phrynocephalus forsythii</name>
    <dbReference type="NCBI Taxonomy" id="171643"/>
    <lineage>
        <taxon>Eukaryota</taxon>
        <taxon>Metazoa</taxon>
        <taxon>Chordata</taxon>
        <taxon>Craniata</taxon>
        <taxon>Vertebrata</taxon>
        <taxon>Euteleostomi</taxon>
        <taxon>Lepidosauria</taxon>
        <taxon>Squamata</taxon>
        <taxon>Bifurcata</taxon>
        <taxon>Unidentata</taxon>
        <taxon>Episquamata</taxon>
        <taxon>Toxicofera</taxon>
        <taxon>Iguania</taxon>
        <taxon>Acrodonta</taxon>
        <taxon>Agamidae</taxon>
        <taxon>Agaminae</taxon>
        <taxon>Phrynocephalus</taxon>
    </lineage>
</organism>
<dbReference type="GO" id="GO:0047115">
    <property type="term" value="F:trans-1,2-dihydrobenzene-1,2-diol dehydrogenase activity"/>
    <property type="evidence" value="ECO:0007669"/>
    <property type="project" value="UniProtKB-EC"/>
</dbReference>
<dbReference type="EC" id="1.1.1.179" evidence="4"/>
<dbReference type="Pfam" id="PF01408">
    <property type="entry name" value="GFO_IDH_MocA"/>
    <property type="match status" value="1"/>
</dbReference>
<evidence type="ECO:0000259" key="13">
    <source>
        <dbReference type="Pfam" id="PF22725"/>
    </source>
</evidence>
<gene>
    <name evidence="14" type="ORF">JRQ81_005754</name>
</gene>
<dbReference type="Pfam" id="PF22725">
    <property type="entry name" value="GFO_IDH_MocA_C3"/>
    <property type="match status" value="1"/>
</dbReference>
<evidence type="ECO:0000256" key="4">
    <source>
        <dbReference type="ARBA" id="ARBA00038984"/>
    </source>
</evidence>
<dbReference type="InterPro" id="IPR050984">
    <property type="entry name" value="Gfo/Idh/MocA_domain"/>
</dbReference>
<protein>
    <recommendedName>
        <fullName evidence="5">Trans-1,2-dihydrobenzene-1,2-diol dehydrogenase</fullName>
        <ecNumber evidence="4">1.1.1.179</ecNumber>
        <ecNumber evidence="3">1.3.1.20</ecNumber>
    </recommendedName>
    <alternativeName>
        <fullName evidence="8">D-xylose 1-dehydrogenase</fullName>
    </alternativeName>
    <alternativeName>
        <fullName evidence="7">D-xylose-NADP dehydrogenase</fullName>
    </alternativeName>
    <alternativeName>
        <fullName evidence="6">Dimeric dihydrodiol dehydrogenase</fullName>
    </alternativeName>
</protein>
<evidence type="ECO:0000256" key="6">
    <source>
        <dbReference type="ARBA" id="ARBA00042926"/>
    </source>
</evidence>
<feature type="domain" description="GFO/IDH/MocA-like oxidoreductase" evidence="13">
    <location>
        <begin position="157"/>
        <end position="270"/>
    </location>
</feature>
<keyword evidence="2" id="KW-0560">Oxidoreductase</keyword>
<reference evidence="14" key="1">
    <citation type="journal article" date="2023" name="DNA Res.">
        <title>Chromosome-level genome assembly of Phrynocephalus forsythii using third-generation DNA sequencing and Hi-C analysis.</title>
        <authorList>
            <person name="Qi Y."/>
            <person name="Zhao W."/>
            <person name="Zhao Y."/>
            <person name="Niu C."/>
            <person name="Cao S."/>
            <person name="Zhang Y."/>
        </authorList>
    </citation>
    <scope>NUCLEOTIDE SEQUENCE</scope>
    <source>
        <tissue evidence="14">Muscle</tissue>
    </source>
</reference>
<keyword evidence="11" id="KW-1133">Transmembrane helix</keyword>
<evidence type="ECO:0000259" key="12">
    <source>
        <dbReference type="Pfam" id="PF01408"/>
    </source>
</evidence>
<dbReference type="PANTHER" id="PTHR22604:SF105">
    <property type="entry name" value="TRANS-1,2-DIHYDROBENZENE-1,2-DIOL DEHYDROGENASE"/>
    <property type="match status" value="1"/>
</dbReference>
<comment type="catalytic activity">
    <reaction evidence="9">
        <text>(1R,2R)-1,2-dihydrobenzene-1,2-diol + NADP(+) = catechol + NADPH + H(+)</text>
        <dbReference type="Rhea" id="RHEA:16729"/>
        <dbReference type="ChEBI" id="CHEBI:10702"/>
        <dbReference type="ChEBI" id="CHEBI:15378"/>
        <dbReference type="ChEBI" id="CHEBI:18135"/>
        <dbReference type="ChEBI" id="CHEBI:57783"/>
        <dbReference type="ChEBI" id="CHEBI:58349"/>
        <dbReference type="EC" id="1.3.1.20"/>
    </reaction>
</comment>
<evidence type="ECO:0000256" key="8">
    <source>
        <dbReference type="ARBA" id="ARBA00043025"/>
    </source>
</evidence>
<dbReference type="OrthoDB" id="2129491at2759"/>
<evidence type="ECO:0000313" key="15">
    <source>
        <dbReference type="Proteomes" id="UP001142489"/>
    </source>
</evidence>
<comment type="catalytic activity">
    <reaction evidence="10">
        <text>D-xylose + NADP(+) = D-xylono-1,5-lactone + NADPH + H(+)</text>
        <dbReference type="Rhea" id="RHEA:22000"/>
        <dbReference type="ChEBI" id="CHEBI:15378"/>
        <dbReference type="ChEBI" id="CHEBI:15867"/>
        <dbReference type="ChEBI" id="CHEBI:53455"/>
        <dbReference type="ChEBI" id="CHEBI:57783"/>
        <dbReference type="ChEBI" id="CHEBI:58349"/>
        <dbReference type="EC" id="1.1.1.179"/>
    </reaction>
</comment>
<keyword evidence="11" id="KW-0812">Transmembrane</keyword>
<comment type="similarity">
    <text evidence="1">Belongs to the Gfo/Idh/MocA family.</text>
</comment>
<feature type="transmembrane region" description="Helical" evidence="11">
    <location>
        <begin position="14"/>
        <end position="34"/>
    </location>
</feature>
<dbReference type="SUPFAM" id="SSF55347">
    <property type="entry name" value="Glyceraldehyde-3-phosphate dehydrogenase-like, C-terminal domain"/>
    <property type="match status" value="1"/>
</dbReference>
<accession>A0A9Q1AVE2</accession>
<dbReference type="Gene3D" id="3.30.360.10">
    <property type="entry name" value="Dihydrodipicolinate Reductase, domain 2"/>
    <property type="match status" value="1"/>
</dbReference>
<evidence type="ECO:0000256" key="11">
    <source>
        <dbReference type="SAM" id="Phobius"/>
    </source>
</evidence>